<dbReference type="AlphaFoldDB" id="A0A1E1J5H1"/>
<accession>A0A1E1J5H1</accession>
<feature type="region of interest" description="Disordered" evidence="1">
    <location>
        <begin position="83"/>
        <end position="103"/>
    </location>
</feature>
<dbReference type="EMBL" id="CALQ01001674">
    <property type="protein sequence ID" value="CCM18847.1"/>
    <property type="molecule type" value="Genomic_DNA"/>
</dbReference>
<feature type="compositionally biased region" description="Polar residues" evidence="1">
    <location>
        <begin position="87"/>
        <end position="102"/>
    </location>
</feature>
<proteinExistence type="predicted"/>
<feature type="compositionally biased region" description="Low complexity" evidence="1">
    <location>
        <begin position="165"/>
        <end position="176"/>
    </location>
</feature>
<feature type="compositionally biased region" description="Polar residues" evidence="1">
    <location>
        <begin position="56"/>
        <end position="67"/>
    </location>
</feature>
<organism evidence="2">
    <name type="scientific">Leishmania guyanensis</name>
    <dbReference type="NCBI Taxonomy" id="5670"/>
    <lineage>
        <taxon>Eukaryota</taxon>
        <taxon>Discoba</taxon>
        <taxon>Euglenozoa</taxon>
        <taxon>Kinetoplastea</taxon>
        <taxon>Metakinetoplastina</taxon>
        <taxon>Trypanosomatida</taxon>
        <taxon>Trypanosomatidae</taxon>
        <taxon>Leishmaniinae</taxon>
        <taxon>Leishmania</taxon>
        <taxon>Leishmania guyanensis species complex</taxon>
    </lineage>
</organism>
<feature type="compositionally biased region" description="Polar residues" evidence="1">
    <location>
        <begin position="121"/>
        <end position="130"/>
    </location>
</feature>
<gene>
    <name evidence="2" type="primary">LgM4147LRVhigh.34.02100.00210</name>
    <name evidence="2" type="ORF">BN36_3463310</name>
</gene>
<feature type="region of interest" description="Disordered" evidence="1">
    <location>
        <begin position="119"/>
        <end position="148"/>
    </location>
</feature>
<evidence type="ECO:0000256" key="1">
    <source>
        <dbReference type="SAM" id="MobiDB-lite"/>
    </source>
</evidence>
<name>A0A1E1J5H1_LEIGU</name>
<feature type="region of interest" description="Disordered" evidence="1">
    <location>
        <begin position="1"/>
        <end position="69"/>
    </location>
</feature>
<sequence length="183" mass="18897">MQPPQAVIVAAAAASSAAEDRKERKEGAKKGGSRTDPTAPKGMAVAANDKSKKVSGGSTPQLSSEPTATADAQEWFLGIPAADASSVGASTRRSFNSRSPSASRRLVCLRPAKVMDVTIRSLDSPSNNADDGSEDEGHITVGRRTSNVRGRMAVITTETPAAIFPSPSLLSDTTTSAGRSDVQ</sequence>
<protein>
    <submittedName>
        <fullName evidence="2">Uncharacterized protein</fullName>
    </submittedName>
</protein>
<evidence type="ECO:0000313" key="2">
    <source>
        <dbReference type="EMBL" id="CCM18847.1"/>
    </source>
</evidence>
<feature type="compositionally biased region" description="Basic and acidic residues" evidence="1">
    <location>
        <begin position="18"/>
        <end position="29"/>
    </location>
</feature>
<reference evidence="2" key="1">
    <citation type="submission" date="2012-08" db="EMBL/GenBank/DDBJ databases">
        <title>Comparative genomics of metastatic and non-metastatic Leishmania guyanensis provides insights into polygenic factors involved in Leishmania RNA virus infection.</title>
        <authorList>
            <person name="Smith D."/>
            <person name="Hertz-Fowler C."/>
            <person name="Martin R."/>
            <person name="Dickens N."/>
            <person name="Fasel N."/>
            <person name="Falquet L."/>
            <person name="Beverley S."/>
            <person name="Zangger H."/>
            <person name="Calderon-Copete S."/>
            <person name="Mottram J."/>
            <person name="Xenarios I."/>
        </authorList>
    </citation>
    <scope>NUCLEOTIDE SEQUENCE</scope>
    <source>
        <strain evidence="2">MHOM/BR/75/M4147/SSU:IR2SAT-LUC</strain>
    </source>
</reference>
<feature type="region of interest" description="Disordered" evidence="1">
    <location>
        <begin position="164"/>
        <end position="183"/>
    </location>
</feature>